<dbReference type="Gene3D" id="6.20.330.10">
    <property type="match status" value="1"/>
</dbReference>
<evidence type="ECO:0000313" key="7">
    <source>
        <dbReference type="EMBL" id="MTV30202.1"/>
    </source>
</evidence>
<dbReference type="Proteomes" id="UP000439113">
    <property type="component" value="Unassembled WGS sequence"/>
</dbReference>
<feature type="domain" description="Peptidase S49" evidence="6">
    <location>
        <begin position="105"/>
        <end position="255"/>
    </location>
</feature>
<dbReference type="InterPro" id="IPR029045">
    <property type="entry name" value="ClpP/crotonase-like_dom_sf"/>
</dbReference>
<dbReference type="AlphaFoldDB" id="A0A6N8DI93"/>
<feature type="transmembrane region" description="Helical" evidence="5">
    <location>
        <begin position="21"/>
        <end position="41"/>
    </location>
</feature>
<dbReference type="NCBIfam" id="TIGR00706">
    <property type="entry name" value="SppA_dom"/>
    <property type="match status" value="1"/>
</dbReference>
<dbReference type="Pfam" id="PF01343">
    <property type="entry name" value="Peptidase_S49"/>
    <property type="match status" value="1"/>
</dbReference>
<dbReference type="PANTHER" id="PTHR42987:SF6">
    <property type="entry name" value="PROTEINASE IV"/>
    <property type="match status" value="1"/>
</dbReference>
<dbReference type="GO" id="GO:0008236">
    <property type="term" value="F:serine-type peptidase activity"/>
    <property type="evidence" value="ECO:0007669"/>
    <property type="project" value="UniProtKB-KW"/>
</dbReference>
<evidence type="ECO:0000256" key="4">
    <source>
        <dbReference type="ARBA" id="ARBA00022825"/>
    </source>
</evidence>
<evidence type="ECO:0000256" key="5">
    <source>
        <dbReference type="SAM" id="Phobius"/>
    </source>
</evidence>
<dbReference type="OrthoDB" id="9764363at2"/>
<keyword evidence="5" id="KW-0812">Transmembrane</keyword>
<dbReference type="EMBL" id="WNKS01000002">
    <property type="protein sequence ID" value="MTV30202.1"/>
    <property type="molecule type" value="Genomic_DNA"/>
</dbReference>
<keyword evidence="5" id="KW-0472">Membrane</keyword>
<reference evidence="7 8" key="1">
    <citation type="submission" date="2019-11" db="EMBL/GenBank/DDBJ databases">
        <title>Whole-genome sequence of a Rhodoblastus acidophilus DSM 142.</title>
        <authorList>
            <person name="Kyndt J.A."/>
            <person name="Meyer T.E."/>
        </authorList>
    </citation>
    <scope>NUCLEOTIDE SEQUENCE [LARGE SCALE GENOMIC DNA]</scope>
    <source>
        <strain evidence="7 8">DSM 142</strain>
    </source>
</reference>
<keyword evidence="3" id="KW-0378">Hydrolase</keyword>
<accession>A0A6N8DI93</accession>
<sequence>MNSSVETVLDRRQLRRKLTRWRIAALGLAVVAILVAAGRFAGDAGSLTPHIARIDIGGLITGDRDTLKLIKSAEESKAAALIVQVSSPGGTVTGSEHIYDELRRVAAKKPVVAVVDTMAASGGYIVALGADRIVADGNSLIGSIGVLFQYPNVSKLLDTIGVKVETIKSSPLKAAPNGLEPTSEAARAAIDALVVDSYSWFKSIVKQRRNLNDAELAAVSDGRVFTGRQSMSLKLIDEFGGEREAIAWLEKERGVAKGLPVRELKKNSVGKPFNLFSAAAAVAAWLGVDSADTLASQIKNVQGQAGLDGLLAIWHVGHDQ</sequence>
<dbReference type="InterPro" id="IPR002142">
    <property type="entry name" value="Peptidase_S49"/>
</dbReference>
<keyword evidence="2" id="KW-0645">Protease</keyword>
<keyword evidence="5" id="KW-1133">Transmembrane helix</keyword>
<dbReference type="InterPro" id="IPR047272">
    <property type="entry name" value="S49_SppA_C"/>
</dbReference>
<dbReference type="RefSeq" id="WP_155444848.1">
    <property type="nucleotide sequence ID" value="NZ_JAOQNR010000002.1"/>
</dbReference>
<evidence type="ECO:0000259" key="6">
    <source>
        <dbReference type="Pfam" id="PF01343"/>
    </source>
</evidence>
<dbReference type="Gene3D" id="3.90.226.10">
    <property type="entry name" value="2-enoyl-CoA Hydratase, Chain A, domain 1"/>
    <property type="match status" value="1"/>
</dbReference>
<protein>
    <submittedName>
        <fullName evidence="7">Signal peptide peptidase SppA</fullName>
    </submittedName>
</protein>
<evidence type="ECO:0000256" key="1">
    <source>
        <dbReference type="ARBA" id="ARBA00008683"/>
    </source>
</evidence>
<dbReference type="CDD" id="cd07023">
    <property type="entry name" value="S49_Sppa_N_C"/>
    <property type="match status" value="1"/>
</dbReference>
<dbReference type="PANTHER" id="PTHR42987">
    <property type="entry name" value="PEPTIDASE S49"/>
    <property type="match status" value="1"/>
</dbReference>
<gene>
    <name evidence="7" type="primary">sppA</name>
    <name evidence="7" type="ORF">GJ654_04255</name>
</gene>
<dbReference type="SUPFAM" id="SSF52096">
    <property type="entry name" value="ClpP/crotonase"/>
    <property type="match status" value="1"/>
</dbReference>
<evidence type="ECO:0000313" key="8">
    <source>
        <dbReference type="Proteomes" id="UP000439113"/>
    </source>
</evidence>
<name>A0A6N8DI93_RHOAC</name>
<dbReference type="GO" id="GO:0006508">
    <property type="term" value="P:proteolysis"/>
    <property type="evidence" value="ECO:0007669"/>
    <property type="project" value="UniProtKB-KW"/>
</dbReference>
<organism evidence="7 8">
    <name type="scientific">Rhodoblastus acidophilus</name>
    <name type="common">Rhodopseudomonas acidophila</name>
    <dbReference type="NCBI Taxonomy" id="1074"/>
    <lineage>
        <taxon>Bacteria</taxon>
        <taxon>Pseudomonadati</taxon>
        <taxon>Pseudomonadota</taxon>
        <taxon>Alphaproteobacteria</taxon>
        <taxon>Hyphomicrobiales</taxon>
        <taxon>Rhodoblastaceae</taxon>
        <taxon>Rhodoblastus</taxon>
    </lineage>
</organism>
<comment type="similarity">
    <text evidence="1">Belongs to the peptidase S49 family.</text>
</comment>
<proteinExistence type="inferred from homology"/>
<keyword evidence="4" id="KW-0720">Serine protease</keyword>
<dbReference type="InterPro" id="IPR004635">
    <property type="entry name" value="Pept_S49_SppA"/>
</dbReference>
<evidence type="ECO:0000256" key="3">
    <source>
        <dbReference type="ARBA" id="ARBA00022801"/>
    </source>
</evidence>
<evidence type="ECO:0000256" key="2">
    <source>
        <dbReference type="ARBA" id="ARBA00022670"/>
    </source>
</evidence>
<comment type="caution">
    <text evidence="7">The sequence shown here is derived from an EMBL/GenBank/DDBJ whole genome shotgun (WGS) entry which is preliminary data.</text>
</comment>